<evidence type="ECO:0000259" key="2">
    <source>
        <dbReference type="Pfam" id="PF00172"/>
    </source>
</evidence>
<dbReference type="GO" id="GO:0001228">
    <property type="term" value="F:DNA-binding transcription activator activity, RNA polymerase II-specific"/>
    <property type="evidence" value="ECO:0007669"/>
    <property type="project" value="TreeGrafter"/>
</dbReference>
<keyword evidence="1" id="KW-0539">Nucleus</keyword>
<dbReference type="InterPro" id="IPR036864">
    <property type="entry name" value="Zn2-C6_fun-type_DNA-bd_sf"/>
</dbReference>
<sequence length="72" mass="8235">MGTPGTFLVLSAKKPDSKPKEYHRRKFHAKDRLGCLTCKQRRIKCDKVKPACTRASFVLSKNATMCPQQPWN</sequence>
<accession>A0AAJ0MCL7</accession>
<dbReference type="Proteomes" id="UP001275084">
    <property type="component" value="Unassembled WGS sequence"/>
</dbReference>
<dbReference type="AlphaFoldDB" id="A0AAJ0MCL7"/>
<dbReference type="InterPro" id="IPR053157">
    <property type="entry name" value="Sterol_Uptake_Regulator"/>
</dbReference>
<dbReference type="InterPro" id="IPR001138">
    <property type="entry name" value="Zn2Cys6_DnaBD"/>
</dbReference>
<reference evidence="3" key="1">
    <citation type="journal article" date="2023" name="Mol. Phylogenet. Evol.">
        <title>Genome-scale phylogeny and comparative genomics of the fungal order Sordariales.</title>
        <authorList>
            <person name="Hensen N."/>
            <person name="Bonometti L."/>
            <person name="Westerberg I."/>
            <person name="Brannstrom I.O."/>
            <person name="Guillou S."/>
            <person name="Cros-Aarteil S."/>
            <person name="Calhoun S."/>
            <person name="Haridas S."/>
            <person name="Kuo A."/>
            <person name="Mondo S."/>
            <person name="Pangilinan J."/>
            <person name="Riley R."/>
            <person name="LaButti K."/>
            <person name="Andreopoulos B."/>
            <person name="Lipzen A."/>
            <person name="Chen C."/>
            <person name="Yan M."/>
            <person name="Daum C."/>
            <person name="Ng V."/>
            <person name="Clum A."/>
            <person name="Steindorff A."/>
            <person name="Ohm R.A."/>
            <person name="Martin F."/>
            <person name="Silar P."/>
            <person name="Natvig D.O."/>
            <person name="Lalanne C."/>
            <person name="Gautier V."/>
            <person name="Ament-Velasquez S.L."/>
            <person name="Kruys A."/>
            <person name="Hutchinson M.I."/>
            <person name="Powell A.J."/>
            <person name="Barry K."/>
            <person name="Miller A.N."/>
            <person name="Grigoriev I.V."/>
            <person name="Debuchy R."/>
            <person name="Gladieux P."/>
            <person name="Hiltunen Thoren M."/>
            <person name="Johannesson H."/>
        </authorList>
    </citation>
    <scope>NUCLEOTIDE SEQUENCE</scope>
    <source>
        <strain evidence="3">CBS 955.72</strain>
    </source>
</reference>
<dbReference type="EMBL" id="JAUIQD010000005">
    <property type="protein sequence ID" value="KAK3349721.1"/>
    <property type="molecule type" value="Genomic_DNA"/>
</dbReference>
<dbReference type="Pfam" id="PF00172">
    <property type="entry name" value="Zn_clus"/>
    <property type="match status" value="1"/>
</dbReference>
<dbReference type="PANTHER" id="PTHR47784:SF5">
    <property type="entry name" value="STEROL UPTAKE CONTROL PROTEIN 2"/>
    <property type="match status" value="1"/>
</dbReference>
<organism evidence="3 4">
    <name type="scientific">Lasiosphaeria hispida</name>
    <dbReference type="NCBI Taxonomy" id="260671"/>
    <lineage>
        <taxon>Eukaryota</taxon>
        <taxon>Fungi</taxon>
        <taxon>Dikarya</taxon>
        <taxon>Ascomycota</taxon>
        <taxon>Pezizomycotina</taxon>
        <taxon>Sordariomycetes</taxon>
        <taxon>Sordariomycetidae</taxon>
        <taxon>Sordariales</taxon>
        <taxon>Lasiosphaeriaceae</taxon>
        <taxon>Lasiosphaeria</taxon>
    </lineage>
</organism>
<dbReference type="Gene3D" id="4.10.240.10">
    <property type="entry name" value="Zn(2)-C6 fungal-type DNA-binding domain"/>
    <property type="match status" value="1"/>
</dbReference>
<keyword evidence="4" id="KW-1185">Reference proteome</keyword>
<reference evidence="3" key="2">
    <citation type="submission" date="2023-06" db="EMBL/GenBank/DDBJ databases">
        <authorList>
            <consortium name="Lawrence Berkeley National Laboratory"/>
            <person name="Haridas S."/>
            <person name="Hensen N."/>
            <person name="Bonometti L."/>
            <person name="Westerberg I."/>
            <person name="Brannstrom I.O."/>
            <person name="Guillou S."/>
            <person name="Cros-Aarteil S."/>
            <person name="Calhoun S."/>
            <person name="Kuo A."/>
            <person name="Mondo S."/>
            <person name="Pangilinan J."/>
            <person name="Riley R."/>
            <person name="Labutti K."/>
            <person name="Andreopoulos B."/>
            <person name="Lipzen A."/>
            <person name="Chen C."/>
            <person name="Yanf M."/>
            <person name="Daum C."/>
            <person name="Ng V."/>
            <person name="Clum A."/>
            <person name="Steindorff A."/>
            <person name="Ohm R."/>
            <person name="Martin F."/>
            <person name="Silar P."/>
            <person name="Natvig D."/>
            <person name="Lalanne C."/>
            <person name="Gautier V."/>
            <person name="Ament-Velasquez S.L."/>
            <person name="Kruys A."/>
            <person name="Hutchinson M.I."/>
            <person name="Powell A.J."/>
            <person name="Barry K."/>
            <person name="Miller A.N."/>
            <person name="Grigoriev I.V."/>
            <person name="Debuchy R."/>
            <person name="Gladieux P."/>
            <person name="Thoren M.H."/>
            <person name="Johannesson H."/>
        </authorList>
    </citation>
    <scope>NUCLEOTIDE SEQUENCE</scope>
    <source>
        <strain evidence="3">CBS 955.72</strain>
    </source>
</reference>
<protein>
    <recommendedName>
        <fullName evidence="2">Zn(2)-C6 fungal-type domain-containing protein</fullName>
    </recommendedName>
</protein>
<feature type="domain" description="Zn(2)-C6 fungal-type" evidence="2">
    <location>
        <begin position="34"/>
        <end position="54"/>
    </location>
</feature>
<dbReference type="PANTHER" id="PTHR47784">
    <property type="entry name" value="STEROL UPTAKE CONTROL PROTEIN 2"/>
    <property type="match status" value="1"/>
</dbReference>
<dbReference type="GO" id="GO:0008270">
    <property type="term" value="F:zinc ion binding"/>
    <property type="evidence" value="ECO:0007669"/>
    <property type="project" value="InterPro"/>
</dbReference>
<gene>
    <name evidence="3" type="ORF">B0T25DRAFT_548775</name>
</gene>
<dbReference type="SUPFAM" id="SSF57701">
    <property type="entry name" value="Zn2/Cys6 DNA-binding domain"/>
    <property type="match status" value="1"/>
</dbReference>
<evidence type="ECO:0000256" key="1">
    <source>
        <dbReference type="ARBA" id="ARBA00023242"/>
    </source>
</evidence>
<evidence type="ECO:0000313" key="4">
    <source>
        <dbReference type="Proteomes" id="UP001275084"/>
    </source>
</evidence>
<dbReference type="CDD" id="cd00067">
    <property type="entry name" value="GAL4"/>
    <property type="match status" value="1"/>
</dbReference>
<proteinExistence type="predicted"/>
<evidence type="ECO:0000313" key="3">
    <source>
        <dbReference type="EMBL" id="KAK3349721.1"/>
    </source>
</evidence>
<name>A0AAJ0MCL7_9PEZI</name>
<comment type="caution">
    <text evidence="3">The sequence shown here is derived from an EMBL/GenBank/DDBJ whole genome shotgun (WGS) entry which is preliminary data.</text>
</comment>